<evidence type="ECO:0000256" key="4">
    <source>
        <dbReference type="ARBA" id="ARBA00012381"/>
    </source>
</evidence>
<dbReference type="Gene3D" id="3.90.79.10">
    <property type="entry name" value="Nucleoside Triphosphate Pyrophosphohydrolase"/>
    <property type="match status" value="1"/>
</dbReference>
<dbReference type="PROSITE" id="PS51462">
    <property type="entry name" value="NUDIX"/>
    <property type="match status" value="1"/>
</dbReference>
<keyword evidence="5" id="KW-0479">Metal-binding</keyword>
<accession>A0AA41D9R0</accession>
<dbReference type="CDD" id="cd03429">
    <property type="entry name" value="NUDIX_NADH_pyrophosphatase_Nudt13"/>
    <property type="match status" value="1"/>
</dbReference>
<evidence type="ECO:0000256" key="2">
    <source>
        <dbReference type="ARBA" id="ARBA00001947"/>
    </source>
</evidence>
<dbReference type="InterPro" id="IPR015375">
    <property type="entry name" value="NADH_PPase-like_N"/>
</dbReference>
<dbReference type="PANTHER" id="PTHR42904">
    <property type="entry name" value="NUDIX HYDROLASE, NUDC SUBFAMILY"/>
    <property type="match status" value="1"/>
</dbReference>
<dbReference type="InterPro" id="IPR049734">
    <property type="entry name" value="NudC-like_C"/>
</dbReference>
<dbReference type="InterPro" id="IPR000086">
    <property type="entry name" value="NUDIX_hydrolase_dom"/>
</dbReference>
<gene>
    <name evidence="11" type="primary">nudC</name>
    <name evidence="11" type="ORF">H6D15_08930</name>
</gene>
<dbReference type="Proteomes" id="UP000698924">
    <property type="component" value="Unassembled WGS sequence"/>
</dbReference>
<evidence type="ECO:0000259" key="10">
    <source>
        <dbReference type="PROSITE" id="PS51462"/>
    </source>
</evidence>
<evidence type="ECO:0000256" key="1">
    <source>
        <dbReference type="ARBA" id="ARBA00001946"/>
    </source>
</evidence>
<proteinExistence type="inferred from homology"/>
<dbReference type="GO" id="GO:0006742">
    <property type="term" value="P:NADP+ catabolic process"/>
    <property type="evidence" value="ECO:0007669"/>
    <property type="project" value="TreeGrafter"/>
</dbReference>
<reference evidence="11 12" key="1">
    <citation type="journal article" date="2021" name="Sci. Rep.">
        <title>The distribution of antibiotic resistance genes in chicken gut microbiota commensals.</title>
        <authorList>
            <person name="Juricova H."/>
            <person name="Matiasovicova J."/>
            <person name="Kubasova T."/>
            <person name="Cejkova D."/>
            <person name="Rychlik I."/>
        </authorList>
    </citation>
    <scope>NUCLEOTIDE SEQUENCE [LARGE SCALE GENOMIC DNA]</scope>
    <source>
        <strain evidence="11 12">An421</strain>
    </source>
</reference>
<keyword evidence="12" id="KW-1185">Reference proteome</keyword>
<dbReference type="Pfam" id="PF09297">
    <property type="entry name" value="Zn_ribbon_NUD"/>
    <property type="match status" value="1"/>
</dbReference>
<dbReference type="InterPro" id="IPR015797">
    <property type="entry name" value="NUDIX_hydrolase-like_dom_sf"/>
</dbReference>
<dbReference type="EC" id="3.6.1.22" evidence="4"/>
<dbReference type="Pfam" id="PF09296">
    <property type="entry name" value="NUDIX-like"/>
    <property type="match status" value="1"/>
</dbReference>
<evidence type="ECO:0000313" key="12">
    <source>
        <dbReference type="Proteomes" id="UP000698924"/>
    </source>
</evidence>
<dbReference type="InterPro" id="IPR015376">
    <property type="entry name" value="Znr_NADH_PPase"/>
</dbReference>
<organism evidence="11 12">
    <name type="scientific">Caecibacteroides pullorum</name>
    <dbReference type="NCBI Taxonomy" id="2725562"/>
    <lineage>
        <taxon>Bacteria</taxon>
        <taxon>Pseudomonadati</taxon>
        <taxon>Bacteroidota</taxon>
        <taxon>Bacteroidia</taxon>
        <taxon>Bacteroidales</taxon>
        <taxon>Bacteroidaceae</taxon>
        <taxon>Caecibacteroides</taxon>
    </lineage>
</organism>
<dbReference type="AlphaFoldDB" id="A0AA41D9R0"/>
<comment type="catalytic activity">
    <reaction evidence="9">
        <text>a 5'-end NAD(+)-phospho-ribonucleoside in mRNA + H2O = a 5'-end phospho-adenosine-phospho-ribonucleoside in mRNA + beta-nicotinamide D-ribonucleotide + 2 H(+)</text>
        <dbReference type="Rhea" id="RHEA:60876"/>
        <dbReference type="Rhea" id="RHEA-COMP:15698"/>
        <dbReference type="Rhea" id="RHEA-COMP:15719"/>
        <dbReference type="ChEBI" id="CHEBI:14649"/>
        <dbReference type="ChEBI" id="CHEBI:15377"/>
        <dbReference type="ChEBI" id="CHEBI:15378"/>
        <dbReference type="ChEBI" id="CHEBI:144029"/>
        <dbReference type="ChEBI" id="CHEBI:144051"/>
    </reaction>
    <physiologicalReaction direction="left-to-right" evidence="9">
        <dbReference type="Rhea" id="RHEA:60877"/>
    </physiologicalReaction>
</comment>
<dbReference type="GO" id="GO:0035529">
    <property type="term" value="F:NADH pyrophosphatase activity"/>
    <property type="evidence" value="ECO:0007669"/>
    <property type="project" value="TreeGrafter"/>
</dbReference>
<dbReference type="NCBIfam" id="NF001299">
    <property type="entry name" value="PRK00241.1"/>
    <property type="match status" value="1"/>
</dbReference>
<feature type="domain" description="Nudix hydrolase" evidence="10">
    <location>
        <begin position="136"/>
        <end position="259"/>
    </location>
</feature>
<dbReference type="SUPFAM" id="SSF55811">
    <property type="entry name" value="Nudix"/>
    <property type="match status" value="2"/>
</dbReference>
<dbReference type="EMBL" id="JACJMO010000011">
    <property type="protein sequence ID" value="MBM6857719.1"/>
    <property type="molecule type" value="Genomic_DNA"/>
</dbReference>
<evidence type="ECO:0000256" key="7">
    <source>
        <dbReference type="ARBA" id="ARBA00022842"/>
    </source>
</evidence>
<sequence>MKEMEYDRTACWCVFFKDNLLMQKLADGTCTLPAGQQLPVAPAKDQTVHRVTLPTGQQVYTFAIDYPVAETNQWMMTGLRASFDHLPLDAYKAAGKAYQILYWDLHSRYCPVCGTPTEQQTDIMKKCPHCGNELYPPISTAIIVLVRRGEEILLVHAHNFRGTFYGLVAGFLEAGETLEQCVRREVMEETGLCIRNITYFDSQPWPYPSGLMVGFFADYESGDIKLQKDELSAGAFYHRNNLPELPRKLSIARRLIDAWLEGKDTHTNR</sequence>
<evidence type="ECO:0000256" key="8">
    <source>
        <dbReference type="ARBA" id="ARBA00023027"/>
    </source>
</evidence>
<protein>
    <recommendedName>
        <fullName evidence="4">NAD(+) diphosphatase</fullName>
        <ecNumber evidence="4">3.6.1.22</ecNumber>
    </recommendedName>
</protein>
<comment type="cofactor">
    <cofactor evidence="2">
        <name>Zn(2+)</name>
        <dbReference type="ChEBI" id="CHEBI:29105"/>
    </cofactor>
</comment>
<dbReference type="PROSITE" id="PS00893">
    <property type="entry name" value="NUDIX_BOX"/>
    <property type="match status" value="1"/>
</dbReference>
<comment type="similarity">
    <text evidence="3">Belongs to the Nudix hydrolase family. NudC subfamily.</text>
</comment>
<keyword evidence="7" id="KW-0460">Magnesium</keyword>
<dbReference type="FunFam" id="3.90.79.10:FF:000051">
    <property type="entry name" value="Probable NADH pyrophosphatase"/>
    <property type="match status" value="1"/>
</dbReference>
<keyword evidence="8" id="KW-0520">NAD</keyword>
<dbReference type="RefSeq" id="WP_204971887.1">
    <property type="nucleotide sequence ID" value="NZ_JAAZTS010000012.1"/>
</dbReference>
<evidence type="ECO:0000256" key="3">
    <source>
        <dbReference type="ARBA" id="ARBA00009595"/>
    </source>
</evidence>
<evidence type="ECO:0000256" key="9">
    <source>
        <dbReference type="ARBA" id="ARBA00023679"/>
    </source>
</evidence>
<dbReference type="PANTHER" id="PTHR42904:SF6">
    <property type="entry name" value="NAD-CAPPED RNA HYDROLASE NUDT12"/>
    <property type="match status" value="1"/>
</dbReference>
<dbReference type="GO" id="GO:0005829">
    <property type="term" value="C:cytosol"/>
    <property type="evidence" value="ECO:0007669"/>
    <property type="project" value="TreeGrafter"/>
</dbReference>
<dbReference type="Gene3D" id="3.90.79.20">
    <property type="match status" value="1"/>
</dbReference>
<name>A0AA41D9R0_9BACT</name>
<dbReference type="InterPro" id="IPR050241">
    <property type="entry name" value="NAD-cap_RNA_hydrolase_NudC"/>
</dbReference>
<dbReference type="GO" id="GO:0046872">
    <property type="term" value="F:metal ion binding"/>
    <property type="evidence" value="ECO:0007669"/>
    <property type="project" value="UniProtKB-KW"/>
</dbReference>
<evidence type="ECO:0000256" key="6">
    <source>
        <dbReference type="ARBA" id="ARBA00022801"/>
    </source>
</evidence>
<dbReference type="InterPro" id="IPR020084">
    <property type="entry name" value="NUDIX_hydrolase_CS"/>
</dbReference>
<evidence type="ECO:0000256" key="5">
    <source>
        <dbReference type="ARBA" id="ARBA00022723"/>
    </source>
</evidence>
<dbReference type="Pfam" id="PF00293">
    <property type="entry name" value="NUDIX"/>
    <property type="match status" value="1"/>
</dbReference>
<keyword evidence="6 11" id="KW-0378">Hydrolase</keyword>
<evidence type="ECO:0000313" key="11">
    <source>
        <dbReference type="EMBL" id="MBM6857719.1"/>
    </source>
</evidence>
<comment type="caution">
    <text evidence="11">The sequence shown here is derived from an EMBL/GenBank/DDBJ whole genome shotgun (WGS) entry which is preliminary data.</text>
</comment>
<dbReference type="GO" id="GO:0019677">
    <property type="term" value="P:NAD+ catabolic process"/>
    <property type="evidence" value="ECO:0007669"/>
    <property type="project" value="TreeGrafter"/>
</dbReference>
<comment type="cofactor">
    <cofactor evidence="1">
        <name>Mg(2+)</name>
        <dbReference type="ChEBI" id="CHEBI:18420"/>
    </cofactor>
</comment>